<organism evidence="2 3">
    <name type="scientific">Acrobeloides nanus</name>
    <dbReference type="NCBI Taxonomy" id="290746"/>
    <lineage>
        <taxon>Eukaryota</taxon>
        <taxon>Metazoa</taxon>
        <taxon>Ecdysozoa</taxon>
        <taxon>Nematoda</taxon>
        <taxon>Chromadorea</taxon>
        <taxon>Rhabditida</taxon>
        <taxon>Tylenchina</taxon>
        <taxon>Cephalobomorpha</taxon>
        <taxon>Cephaloboidea</taxon>
        <taxon>Cephalobidae</taxon>
        <taxon>Acrobeloides</taxon>
    </lineage>
</organism>
<accession>A0A914CZ73</accession>
<keyword evidence="1" id="KW-0732">Signal</keyword>
<dbReference type="WBParaSite" id="ACRNAN_scaffold15566.g23011.t1">
    <property type="protein sequence ID" value="ACRNAN_scaffold15566.g23011.t1"/>
    <property type="gene ID" value="ACRNAN_scaffold15566.g23011"/>
</dbReference>
<name>A0A914CZ73_9BILA</name>
<reference evidence="3" key="1">
    <citation type="submission" date="2022-11" db="UniProtKB">
        <authorList>
            <consortium name="WormBaseParasite"/>
        </authorList>
    </citation>
    <scope>IDENTIFICATION</scope>
</reference>
<dbReference type="Proteomes" id="UP000887540">
    <property type="component" value="Unplaced"/>
</dbReference>
<evidence type="ECO:0000256" key="1">
    <source>
        <dbReference type="SAM" id="SignalP"/>
    </source>
</evidence>
<proteinExistence type="predicted"/>
<protein>
    <submittedName>
        <fullName evidence="3">Secreted protein</fullName>
    </submittedName>
</protein>
<keyword evidence="2" id="KW-1185">Reference proteome</keyword>
<feature type="chain" id="PRO_5037552775" evidence="1">
    <location>
        <begin position="17"/>
        <end position="83"/>
    </location>
</feature>
<sequence length="83" mass="9697">MVIVIISTLSLTILHCFLKKRRRSGWRTPIPQPRNPMPLAQDVLFEPIPVGRPENVPRRVHCDQFKSRALNASKKNDDPMRRR</sequence>
<evidence type="ECO:0000313" key="3">
    <source>
        <dbReference type="WBParaSite" id="ACRNAN_scaffold15566.g23011.t1"/>
    </source>
</evidence>
<evidence type="ECO:0000313" key="2">
    <source>
        <dbReference type="Proteomes" id="UP000887540"/>
    </source>
</evidence>
<dbReference type="AlphaFoldDB" id="A0A914CZ73"/>
<feature type="signal peptide" evidence="1">
    <location>
        <begin position="1"/>
        <end position="16"/>
    </location>
</feature>